<dbReference type="GO" id="GO:0016314">
    <property type="term" value="F:phosphatidylinositol-3,4,5-trisphosphate 3-phosphatase activity"/>
    <property type="evidence" value="ECO:0007669"/>
    <property type="project" value="TreeGrafter"/>
</dbReference>
<reference evidence="4" key="1">
    <citation type="journal article" date="2015" name="Insect Biochem. Mol. Biol.">
        <title>An insight into the sialome of the horse fly, Tabanus bromius.</title>
        <authorList>
            <person name="Ribeiro J.M."/>
            <person name="Kazimirova M."/>
            <person name="Takac P."/>
            <person name="Andersen J.F."/>
            <person name="Francischetti I.M."/>
        </authorList>
    </citation>
    <scope>NUCLEOTIDE SEQUENCE</scope>
</reference>
<accession>A0A0K8TK49</accession>
<organism evidence="4">
    <name type="scientific">Tabanus bromius</name>
    <name type="common">Band-eyed brown horse fly</name>
    <dbReference type="NCBI Taxonomy" id="304241"/>
    <lineage>
        <taxon>Eukaryota</taxon>
        <taxon>Metazoa</taxon>
        <taxon>Ecdysozoa</taxon>
        <taxon>Arthropoda</taxon>
        <taxon>Hexapoda</taxon>
        <taxon>Insecta</taxon>
        <taxon>Pterygota</taxon>
        <taxon>Neoptera</taxon>
        <taxon>Endopterygota</taxon>
        <taxon>Diptera</taxon>
        <taxon>Brachycera</taxon>
        <taxon>Tabanomorpha</taxon>
        <taxon>Tabanoidea</taxon>
        <taxon>Tabanidae</taxon>
        <taxon>Tabanus</taxon>
    </lineage>
</organism>
<dbReference type="InterPro" id="IPR029021">
    <property type="entry name" value="Prot-tyrosine_phosphatase-like"/>
</dbReference>
<dbReference type="GO" id="GO:0005634">
    <property type="term" value="C:nucleus"/>
    <property type="evidence" value="ECO:0007669"/>
    <property type="project" value="TreeGrafter"/>
</dbReference>
<proteinExistence type="evidence at transcript level"/>
<dbReference type="Gene3D" id="2.60.40.1110">
    <property type="match status" value="1"/>
</dbReference>
<protein>
    <submittedName>
        <fullName evidence="4">Putative phosphatidylinositol 3</fullName>
    </submittedName>
</protein>
<feature type="region of interest" description="Disordered" evidence="2">
    <location>
        <begin position="326"/>
        <end position="384"/>
    </location>
</feature>
<dbReference type="GO" id="GO:0042995">
    <property type="term" value="C:cell projection"/>
    <property type="evidence" value="ECO:0007669"/>
    <property type="project" value="TreeGrafter"/>
</dbReference>
<evidence type="ECO:0000259" key="3">
    <source>
        <dbReference type="PROSITE" id="PS51182"/>
    </source>
</evidence>
<dbReference type="SMART" id="SM01326">
    <property type="entry name" value="PTEN_C2"/>
    <property type="match status" value="1"/>
</dbReference>
<feature type="compositionally biased region" description="Low complexity" evidence="2">
    <location>
        <begin position="342"/>
        <end position="356"/>
    </location>
</feature>
<dbReference type="GO" id="GO:0048870">
    <property type="term" value="P:cell motility"/>
    <property type="evidence" value="ECO:0007669"/>
    <property type="project" value="TreeGrafter"/>
</dbReference>
<dbReference type="PANTHER" id="PTHR12305:SF81">
    <property type="entry name" value="PHOSPHATIDYLINOSITOL 3,4,5-TRISPHOSPHATE 3-PHOSPHATASE AND DUAL-SPECIFICITY PROTEIN PHOSPHATASE PTEN"/>
    <property type="match status" value="1"/>
</dbReference>
<dbReference type="GO" id="GO:0004725">
    <property type="term" value="F:protein tyrosine phosphatase activity"/>
    <property type="evidence" value="ECO:0007669"/>
    <property type="project" value="TreeGrafter"/>
</dbReference>
<evidence type="ECO:0000256" key="2">
    <source>
        <dbReference type="SAM" id="MobiDB-lite"/>
    </source>
</evidence>
<name>A0A0K8TK49_TABBR</name>
<sequence>AFYDEKRTKDKKGVTIPSQRRYVYYYSQLIRTGQRYERRTVQICEIRFSSAPLFHTQGPVHCVISALSNPPDQTNNDKFQTLKTCNVDFRKSTNIEIEDPVSVTGDIKVEVYHKILGKKEKYFHFWFNTFFVCGNSVCIEDKGETKYVYTLSKHELDDAHKDKDHKIFPEDFKVQVIFKNNFHPIYVQSNENSHSNHQVGNNQQQKQNQICENVTLGVLPTSNSTGNNIMHPNRKNHHQRYTRQHHHYQITQQPQQQQVQPPQQRQQQTLIQTADLLQNQNQQLSQRNHILNRNMNEFVVRFPHNGEEVSLEGQSQKKDLSFHANSNEVNIRETPSVSPDVSRSNSTSGSSNSSNSGDASTIGEDWESGEFVIKPKSNMIMDEK</sequence>
<dbReference type="Pfam" id="PF10409">
    <property type="entry name" value="PTEN_C2"/>
    <property type="match status" value="1"/>
</dbReference>
<evidence type="ECO:0000313" key="4">
    <source>
        <dbReference type="EMBL" id="JAI14572.1"/>
    </source>
</evidence>
<feature type="compositionally biased region" description="Polar residues" evidence="2">
    <location>
        <begin position="326"/>
        <end position="341"/>
    </location>
</feature>
<feature type="region of interest" description="Disordered" evidence="2">
    <location>
        <begin position="222"/>
        <end position="245"/>
    </location>
</feature>
<dbReference type="InterPro" id="IPR035892">
    <property type="entry name" value="C2_domain_sf"/>
</dbReference>
<feature type="domain" description="C2 tensin-type" evidence="3">
    <location>
        <begin position="38"/>
        <end position="181"/>
    </location>
</feature>
<feature type="non-terminal residue" evidence="4">
    <location>
        <position position="384"/>
    </location>
</feature>
<dbReference type="GO" id="GO:0005829">
    <property type="term" value="C:cytosol"/>
    <property type="evidence" value="ECO:0007669"/>
    <property type="project" value="TreeGrafter"/>
</dbReference>
<feature type="compositionally biased region" description="Basic residues" evidence="2">
    <location>
        <begin position="232"/>
        <end position="245"/>
    </location>
</feature>
<dbReference type="InterPro" id="IPR014020">
    <property type="entry name" value="Tensin_C2-dom"/>
</dbReference>
<keyword evidence="1" id="KW-0175">Coiled coil</keyword>
<dbReference type="AlphaFoldDB" id="A0A0K8TK49"/>
<feature type="non-terminal residue" evidence="4">
    <location>
        <position position="1"/>
    </location>
</feature>
<dbReference type="GO" id="GO:0046856">
    <property type="term" value="P:phosphatidylinositol dephosphorylation"/>
    <property type="evidence" value="ECO:0007669"/>
    <property type="project" value="TreeGrafter"/>
</dbReference>
<evidence type="ECO:0000256" key="1">
    <source>
        <dbReference type="SAM" id="Coils"/>
    </source>
</evidence>
<feature type="coiled-coil region" evidence="1">
    <location>
        <begin position="267"/>
        <end position="294"/>
    </location>
</feature>
<dbReference type="EMBL" id="GDAI01003031">
    <property type="protein sequence ID" value="JAI14572.1"/>
    <property type="molecule type" value="mRNA"/>
</dbReference>
<dbReference type="InterPro" id="IPR051281">
    <property type="entry name" value="Dual-spec_lipid-protein_phosph"/>
</dbReference>
<dbReference type="PROSITE" id="PS51182">
    <property type="entry name" value="C2_TENSIN"/>
    <property type="match status" value="1"/>
</dbReference>
<dbReference type="Gene3D" id="3.90.190.10">
    <property type="entry name" value="Protein tyrosine phosphatase superfamily"/>
    <property type="match status" value="1"/>
</dbReference>
<dbReference type="PANTHER" id="PTHR12305">
    <property type="entry name" value="PHOSPHATASE WITH HOMOLOGY TO TENSIN"/>
    <property type="match status" value="1"/>
</dbReference>
<dbReference type="GO" id="GO:0005886">
    <property type="term" value="C:plasma membrane"/>
    <property type="evidence" value="ECO:0007669"/>
    <property type="project" value="TreeGrafter"/>
</dbReference>
<dbReference type="GO" id="GO:0043491">
    <property type="term" value="P:phosphatidylinositol 3-kinase/protein kinase B signal transduction"/>
    <property type="evidence" value="ECO:0007669"/>
    <property type="project" value="TreeGrafter"/>
</dbReference>
<dbReference type="GO" id="GO:0051896">
    <property type="term" value="P:regulation of phosphatidylinositol 3-kinase/protein kinase B signal transduction"/>
    <property type="evidence" value="ECO:0007669"/>
    <property type="project" value="TreeGrafter"/>
</dbReference>
<dbReference type="SUPFAM" id="SSF49562">
    <property type="entry name" value="C2 domain (Calcium/lipid-binding domain, CaLB)"/>
    <property type="match status" value="1"/>
</dbReference>